<name>A0A6A6GD79_9PEZI</name>
<dbReference type="EMBL" id="ML992506">
    <property type="protein sequence ID" value="KAF2223637.1"/>
    <property type="molecule type" value="Genomic_DNA"/>
</dbReference>
<evidence type="ECO:0000313" key="2">
    <source>
        <dbReference type="Proteomes" id="UP000799538"/>
    </source>
</evidence>
<protein>
    <submittedName>
        <fullName evidence="1">Uncharacterized protein</fullName>
    </submittedName>
</protein>
<dbReference type="AlphaFoldDB" id="A0A6A6GD79"/>
<proteinExistence type="predicted"/>
<sequence>MNRHCHRPRRSDHLFYAIRCHECGSAPFHEVSTATEPHHHAALGRPERGWGFGCGAR</sequence>
<dbReference type="Proteomes" id="UP000799538">
    <property type="component" value="Unassembled WGS sequence"/>
</dbReference>
<accession>A0A6A6GD79</accession>
<keyword evidence="2" id="KW-1185">Reference proteome</keyword>
<evidence type="ECO:0000313" key="1">
    <source>
        <dbReference type="EMBL" id="KAF2223637.1"/>
    </source>
</evidence>
<organism evidence="1 2">
    <name type="scientific">Elsinoe ampelina</name>
    <dbReference type="NCBI Taxonomy" id="302913"/>
    <lineage>
        <taxon>Eukaryota</taxon>
        <taxon>Fungi</taxon>
        <taxon>Dikarya</taxon>
        <taxon>Ascomycota</taxon>
        <taxon>Pezizomycotina</taxon>
        <taxon>Dothideomycetes</taxon>
        <taxon>Dothideomycetidae</taxon>
        <taxon>Myriangiales</taxon>
        <taxon>Elsinoaceae</taxon>
        <taxon>Elsinoe</taxon>
    </lineage>
</organism>
<gene>
    <name evidence="1" type="ORF">BDZ85DRAFT_261941</name>
</gene>
<reference evidence="2" key="1">
    <citation type="journal article" date="2020" name="Stud. Mycol.">
        <title>101 Dothideomycetes genomes: A test case for predicting lifestyles and emergence of pathogens.</title>
        <authorList>
            <person name="Haridas S."/>
            <person name="Albert R."/>
            <person name="Binder M."/>
            <person name="Bloem J."/>
            <person name="LaButti K."/>
            <person name="Salamov A."/>
            <person name="Andreopoulos B."/>
            <person name="Baker S."/>
            <person name="Barry K."/>
            <person name="Bills G."/>
            <person name="Bluhm B."/>
            <person name="Cannon C."/>
            <person name="Castanera R."/>
            <person name="Culley D."/>
            <person name="Daum C."/>
            <person name="Ezra D."/>
            <person name="Gonzalez J."/>
            <person name="Henrissat B."/>
            <person name="Kuo A."/>
            <person name="Liang C."/>
            <person name="Lipzen A."/>
            <person name="Lutzoni F."/>
            <person name="Magnuson J."/>
            <person name="Mondo S."/>
            <person name="Nolan M."/>
            <person name="Ohm R."/>
            <person name="Pangilinan J."/>
            <person name="Park H.-J."/>
            <person name="Ramirez L."/>
            <person name="Alfaro M."/>
            <person name="Sun H."/>
            <person name="Tritt A."/>
            <person name="Yoshinaga Y."/>
            <person name="Zwiers L.-H."/>
            <person name="Turgeon B."/>
            <person name="Goodwin S."/>
            <person name="Spatafora J."/>
            <person name="Crous P."/>
            <person name="Grigoriev I."/>
        </authorList>
    </citation>
    <scope>NUCLEOTIDE SEQUENCE [LARGE SCALE GENOMIC DNA]</scope>
    <source>
        <strain evidence="2">CECT 20119</strain>
    </source>
</reference>